<accession>A0A1R3SV33</accession>
<evidence type="ECO:0000256" key="3">
    <source>
        <dbReference type="ARBA" id="ARBA00022989"/>
    </source>
</evidence>
<protein>
    <submittedName>
        <fullName evidence="7">Tic20-like protein</fullName>
    </submittedName>
</protein>
<dbReference type="Proteomes" id="UP000187464">
    <property type="component" value="Chromosome I"/>
</dbReference>
<feature type="transmembrane region" description="Helical" evidence="5">
    <location>
        <begin position="63"/>
        <end position="83"/>
    </location>
</feature>
<evidence type="ECO:0000313" key="8">
    <source>
        <dbReference type="Proteomes" id="UP000187464"/>
    </source>
</evidence>
<evidence type="ECO:0000256" key="2">
    <source>
        <dbReference type="ARBA" id="ARBA00022692"/>
    </source>
</evidence>
<keyword evidence="4 5" id="KW-0472">Membrane</keyword>
<name>A0A1R3SV33_9BACT</name>
<keyword evidence="2 5" id="KW-0812">Transmembrane</keyword>
<feature type="transmembrane region" description="Helical" evidence="5">
    <location>
        <begin position="104"/>
        <end position="137"/>
    </location>
</feature>
<evidence type="ECO:0000256" key="5">
    <source>
        <dbReference type="SAM" id="Phobius"/>
    </source>
</evidence>
<evidence type="ECO:0000256" key="4">
    <source>
        <dbReference type="ARBA" id="ARBA00023136"/>
    </source>
</evidence>
<dbReference type="RefSeq" id="WP_076930018.1">
    <property type="nucleotide sequence ID" value="NZ_LT605205.1"/>
</dbReference>
<gene>
    <name evidence="7" type="ORF">PSM36_1350</name>
</gene>
<dbReference type="STRING" id="1642647.PSM36_1350"/>
<dbReference type="AlphaFoldDB" id="A0A1R3SV33"/>
<organism evidence="7 8">
    <name type="scientific">Proteiniphilum saccharofermentans</name>
    <dbReference type="NCBI Taxonomy" id="1642647"/>
    <lineage>
        <taxon>Bacteria</taxon>
        <taxon>Pseudomonadati</taxon>
        <taxon>Bacteroidota</taxon>
        <taxon>Bacteroidia</taxon>
        <taxon>Bacteroidales</taxon>
        <taxon>Dysgonomonadaceae</taxon>
        <taxon>Proteiniphilum</taxon>
    </lineage>
</organism>
<dbReference type="Pfam" id="PF09685">
    <property type="entry name" value="MamF_MmsF"/>
    <property type="match status" value="1"/>
</dbReference>
<sequence>MKYEDLKILDELREKGSISEEEYQREKEKILNEQENTFSNAGRKPLFGLEENTYLMLMHLTQFAGAIVPLAGFIIPILMWTTNKDNNPNVDKHGKNILNCMISYAIYAVVLCITVIGIPVAVVLGVLYAVFVVIATVKANNGEYWKYPFIIQFIK</sequence>
<evidence type="ECO:0000259" key="6">
    <source>
        <dbReference type="Pfam" id="PF09851"/>
    </source>
</evidence>
<reference evidence="7 8" key="1">
    <citation type="submission" date="2016-08" db="EMBL/GenBank/DDBJ databases">
        <authorList>
            <person name="Seilhamer J.J."/>
        </authorList>
    </citation>
    <scope>NUCLEOTIDE SEQUENCE [LARGE SCALE GENOMIC DNA]</scope>
    <source>
        <strain evidence="7">M3/6</strain>
    </source>
</reference>
<evidence type="ECO:0000256" key="1">
    <source>
        <dbReference type="ARBA" id="ARBA00004141"/>
    </source>
</evidence>
<dbReference type="Pfam" id="PF09851">
    <property type="entry name" value="SHOCT"/>
    <property type="match status" value="1"/>
</dbReference>
<dbReference type="EMBL" id="LT605205">
    <property type="protein sequence ID" value="SCD20173.1"/>
    <property type="molecule type" value="Genomic_DNA"/>
</dbReference>
<feature type="domain" description="SHOCT" evidence="6">
    <location>
        <begin position="6"/>
        <end position="31"/>
    </location>
</feature>
<evidence type="ECO:0000313" key="7">
    <source>
        <dbReference type="EMBL" id="SCD20173.1"/>
    </source>
</evidence>
<dbReference type="InterPro" id="IPR018649">
    <property type="entry name" value="SHOCT"/>
</dbReference>
<dbReference type="InterPro" id="IPR019109">
    <property type="entry name" value="MamF_MmsF"/>
</dbReference>
<keyword evidence="3 5" id="KW-1133">Transmembrane helix</keyword>
<comment type="subcellular location">
    <subcellularLocation>
        <location evidence="1">Membrane</location>
        <topology evidence="1">Multi-pass membrane protein</topology>
    </subcellularLocation>
</comment>
<proteinExistence type="predicted"/>
<dbReference type="KEGG" id="psac:PSM36_1350"/>
<keyword evidence="8" id="KW-1185">Reference proteome</keyword>